<dbReference type="PANTHER" id="PTHR12143:SF43">
    <property type="entry name" value="PUTATIVE-RELATED"/>
    <property type="match status" value="1"/>
</dbReference>
<proteinExistence type="predicted"/>
<accession>A0A2A9N994</accession>
<dbReference type="AlphaFoldDB" id="A0A2A9N994"/>
<evidence type="ECO:0000256" key="1">
    <source>
        <dbReference type="SAM" id="SignalP"/>
    </source>
</evidence>
<dbReference type="GO" id="GO:0005975">
    <property type="term" value="P:carbohydrate metabolic process"/>
    <property type="evidence" value="ECO:0007669"/>
    <property type="project" value="InterPro"/>
</dbReference>
<dbReference type="InterPro" id="IPR014718">
    <property type="entry name" value="GH-type_carb-bd"/>
</dbReference>
<dbReference type="Pfam" id="PF07971">
    <property type="entry name" value="Glyco_hydro_92"/>
    <property type="match status" value="1"/>
</dbReference>
<protein>
    <submittedName>
        <fullName evidence="4">Glycoside hydrolase family 92 protein</fullName>
    </submittedName>
</protein>
<dbReference type="GO" id="GO:0030246">
    <property type="term" value="F:carbohydrate binding"/>
    <property type="evidence" value="ECO:0007669"/>
    <property type="project" value="InterPro"/>
</dbReference>
<keyword evidence="1" id="KW-0732">Signal</keyword>
<keyword evidence="4" id="KW-0378">Hydrolase</keyword>
<gene>
    <name evidence="4" type="ORF">AMATHDRAFT_77360</name>
</gene>
<feature type="domain" description="Glycosyl hydrolase family 92" evidence="2">
    <location>
        <begin position="320"/>
        <end position="787"/>
    </location>
</feature>
<evidence type="ECO:0000313" key="5">
    <source>
        <dbReference type="Proteomes" id="UP000242287"/>
    </source>
</evidence>
<dbReference type="Proteomes" id="UP000242287">
    <property type="component" value="Unassembled WGS sequence"/>
</dbReference>
<dbReference type="Gene3D" id="2.70.98.10">
    <property type="match status" value="1"/>
</dbReference>
<organism evidence="4 5">
    <name type="scientific">Amanita thiersii Skay4041</name>
    <dbReference type="NCBI Taxonomy" id="703135"/>
    <lineage>
        <taxon>Eukaryota</taxon>
        <taxon>Fungi</taxon>
        <taxon>Dikarya</taxon>
        <taxon>Basidiomycota</taxon>
        <taxon>Agaricomycotina</taxon>
        <taxon>Agaricomycetes</taxon>
        <taxon>Agaricomycetidae</taxon>
        <taxon>Agaricales</taxon>
        <taxon>Pluteineae</taxon>
        <taxon>Amanitaceae</taxon>
        <taxon>Amanita</taxon>
    </lineage>
</organism>
<dbReference type="InterPro" id="IPR012939">
    <property type="entry name" value="Glyco_hydro_92"/>
</dbReference>
<dbReference type="Gene3D" id="3.30.2080.10">
    <property type="entry name" value="GH92 mannosidase domain"/>
    <property type="match status" value="1"/>
</dbReference>
<dbReference type="NCBIfam" id="TIGR01180">
    <property type="entry name" value="aman2_put"/>
    <property type="match status" value="1"/>
</dbReference>
<dbReference type="Gene3D" id="1.20.1610.10">
    <property type="entry name" value="alpha-1,2-mannosidases domains"/>
    <property type="match status" value="1"/>
</dbReference>
<sequence>MLKLFVVVLAGVLVAWASVGKVPPQFKVPQSPAVDYVNPLIGNGGIAPSVTGGMIPSTAPPFGMTRWIAQTRRNYVSRTPYNWTADRISGFQGTRQPAIWMGESGPVGVVPGFVANGDASKVKTDFDQRGLKKVAGSEVITPSYYRIELEDDVDGGGMVVVEQSATSRVGHLRFTFHPSSPSFMPSLVIEAVRPSITSSNPNNITFPMGQVTLSNATSHSTPFEICGWNDERQDHIITPLSIAANAAKFKGFFCAHLSGAQIMSHGIVQNETVVADAVDMSGQILSSYVLLQPASSPKRAPPSIVVDLRVGTSFISTDMARGHIASEAPPSQSLEDTARIVRTAWAEKLDRIVIEGASEEMKETFYTAAFHALQYPSEQHENGMYFSGNDGQVHEAAESYTGYSIWDTYRAAWAWEILMAPERIPGMVNSMLADFKEAGRLPMWKNIVETNIMVGTHADSLIAEAAVKGVSGFDPEVAWQAVLKDATVPPVKDDSVLYSDRQENVDFEARAGLSTVYADKGWVAADVHSESGSRTLDYAYDDFSAAMLGRAIGKPEDVVQPLLDRAMTAPFTLWNEATGFMEARNADGAFAGESAGWTEGDKWTYTFDVVHAVPQLVEKRGGNASFVKSLDAHFDGGHNDHRNEPSHHIPYLYALGGAAFKTQEKVREIANVNYNNTPNGLSGNEDCGQTSAWFLFTAMGFYPVNPASGEYVVGSPFFDKITITLPPSPSSSLEAVKGNRTLTIIAKGAATKQYVKSLMINGQPIDTPVISHEQLIGGGEVVFEMSDTVEEWGNPVNAGN</sequence>
<evidence type="ECO:0000259" key="3">
    <source>
        <dbReference type="Pfam" id="PF17678"/>
    </source>
</evidence>
<keyword evidence="5" id="KW-1185">Reference proteome</keyword>
<dbReference type="GO" id="GO:0005829">
    <property type="term" value="C:cytosol"/>
    <property type="evidence" value="ECO:0007669"/>
    <property type="project" value="TreeGrafter"/>
</dbReference>
<feature type="chain" id="PRO_5013287270" evidence="1">
    <location>
        <begin position="18"/>
        <end position="800"/>
    </location>
</feature>
<reference evidence="4 5" key="1">
    <citation type="submission" date="2014-02" db="EMBL/GenBank/DDBJ databases">
        <title>Transposable element dynamics among asymbiotic and ectomycorrhizal Amanita fungi.</title>
        <authorList>
            <consortium name="DOE Joint Genome Institute"/>
            <person name="Hess J."/>
            <person name="Skrede I."/>
            <person name="Wolfe B."/>
            <person name="LaButti K."/>
            <person name="Ohm R.A."/>
            <person name="Grigoriev I.V."/>
            <person name="Pringle A."/>
        </authorList>
    </citation>
    <scope>NUCLEOTIDE SEQUENCE [LARGE SCALE GENOMIC DNA]</scope>
    <source>
        <strain evidence="4 5">SKay4041</strain>
    </source>
</reference>
<dbReference type="Gene3D" id="1.20.1050.60">
    <property type="entry name" value="alpha-1,2-mannosidase"/>
    <property type="match status" value="1"/>
</dbReference>
<dbReference type="InterPro" id="IPR005887">
    <property type="entry name" value="GH92_a_mannosidase_put"/>
</dbReference>
<dbReference type="GO" id="GO:0006516">
    <property type="term" value="P:glycoprotein catabolic process"/>
    <property type="evidence" value="ECO:0007669"/>
    <property type="project" value="TreeGrafter"/>
</dbReference>
<dbReference type="STRING" id="703135.A0A2A9N994"/>
<dbReference type="GO" id="GO:0005634">
    <property type="term" value="C:nucleus"/>
    <property type="evidence" value="ECO:0007669"/>
    <property type="project" value="TreeGrafter"/>
</dbReference>
<name>A0A2A9N994_9AGAR</name>
<dbReference type="FunFam" id="1.20.1050.60:FF:000001">
    <property type="entry name" value="Putative alpha-1,2-mannosidase"/>
    <property type="match status" value="1"/>
</dbReference>
<evidence type="ECO:0000313" key="4">
    <source>
        <dbReference type="EMBL" id="PFH47119.1"/>
    </source>
</evidence>
<dbReference type="EMBL" id="KZ302133">
    <property type="protein sequence ID" value="PFH47119.1"/>
    <property type="molecule type" value="Genomic_DNA"/>
</dbReference>
<feature type="domain" description="Glycosyl hydrolase family 92 N-terminal" evidence="3">
    <location>
        <begin position="36"/>
        <end position="293"/>
    </location>
</feature>
<dbReference type="GO" id="GO:0000224">
    <property type="term" value="F:peptide-N4-(N-acetyl-beta-glucosaminyl)asparagine amidase activity"/>
    <property type="evidence" value="ECO:0007669"/>
    <property type="project" value="TreeGrafter"/>
</dbReference>
<evidence type="ECO:0000259" key="2">
    <source>
        <dbReference type="Pfam" id="PF07971"/>
    </source>
</evidence>
<dbReference type="OrthoDB" id="449263at2759"/>
<dbReference type="InterPro" id="IPR050883">
    <property type="entry name" value="PNGase"/>
</dbReference>
<dbReference type="FunFam" id="3.30.2080.10:FF:000001">
    <property type="entry name" value="Alpha-1,2-mannosidase subfamily"/>
    <property type="match status" value="1"/>
</dbReference>
<dbReference type="InterPro" id="IPR008928">
    <property type="entry name" value="6-hairpin_glycosidase_sf"/>
</dbReference>
<dbReference type="Pfam" id="PF17678">
    <property type="entry name" value="Glyco_hydro_92N"/>
    <property type="match status" value="1"/>
</dbReference>
<dbReference type="InterPro" id="IPR041371">
    <property type="entry name" value="GH92_N"/>
</dbReference>
<feature type="signal peptide" evidence="1">
    <location>
        <begin position="1"/>
        <end position="17"/>
    </location>
</feature>
<dbReference type="PANTHER" id="PTHR12143">
    <property type="entry name" value="PEPTIDE N-GLYCANASE PNGASE -RELATED"/>
    <property type="match status" value="1"/>
</dbReference>
<dbReference type="SUPFAM" id="SSF48208">
    <property type="entry name" value="Six-hairpin glycosidases"/>
    <property type="match status" value="1"/>
</dbReference>